<dbReference type="PROSITE" id="PS50846">
    <property type="entry name" value="HMA_2"/>
    <property type="match status" value="1"/>
</dbReference>
<dbReference type="PANTHER" id="PTHR46119:SF15">
    <property type="entry name" value="PROTEIN SODIUM POTASSIUM ROOT DEFECTIVE 2"/>
    <property type="match status" value="1"/>
</dbReference>
<dbReference type="PANTHER" id="PTHR46119">
    <property type="entry name" value="OS08G0405700 PROTEIN"/>
    <property type="match status" value="1"/>
</dbReference>
<keyword evidence="3" id="KW-1185">Reference proteome</keyword>
<dbReference type="InterPro" id="IPR044526">
    <property type="entry name" value="NAKR1-3"/>
</dbReference>
<sequence>MLLSTLAGVKSPVTVTFLVRKREKTFDLLSGVTSFTTDLTTKKVTVTGDLTPASVLNSISKVKKAQFWPSS</sequence>
<dbReference type="Pfam" id="PF00403">
    <property type="entry name" value="HMA"/>
    <property type="match status" value="1"/>
</dbReference>
<comment type="caution">
    <text evidence="2">The sequence shown here is derived from an EMBL/GenBank/DDBJ whole genome shotgun (WGS) entry which is preliminary data.</text>
</comment>
<gene>
    <name evidence="2" type="ORF">KSP40_PGU011500</name>
</gene>
<feature type="domain" description="HMA" evidence="1">
    <location>
        <begin position="4"/>
        <end position="70"/>
    </location>
</feature>
<dbReference type="InterPro" id="IPR036163">
    <property type="entry name" value="HMA_dom_sf"/>
</dbReference>
<protein>
    <recommendedName>
        <fullName evidence="1">HMA domain-containing protein</fullName>
    </recommendedName>
</protein>
<evidence type="ECO:0000259" key="1">
    <source>
        <dbReference type="PROSITE" id="PS50846"/>
    </source>
</evidence>
<evidence type="ECO:0000313" key="2">
    <source>
        <dbReference type="EMBL" id="KAK8960194.1"/>
    </source>
</evidence>
<accession>A0ABR2M7L9</accession>
<dbReference type="InterPro" id="IPR006121">
    <property type="entry name" value="HMA_dom"/>
</dbReference>
<dbReference type="CDD" id="cd00371">
    <property type="entry name" value="HMA"/>
    <property type="match status" value="1"/>
</dbReference>
<reference evidence="2 3" key="1">
    <citation type="journal article" date="2022" name="Nat. Plants">
        <title>Genomes of leafy and leafless Platanthera orchids illuminate the evolution of mycoheterotrophy.</title>
        <authorList>
            <person name="Li M.H."/>
            <person name="Liu K.W."/>
            <person name="Li Z."/>
            <person name="Lu H.C."/>
            <person name="Ye Q.L."/>
            <person name="Zhang D."/>
            <person name="Wang J.Y."/>
            <person name="Li Y.F."/>
            <person name="Zhong Z.M."/>
            <person name="Liu X."/>
            <person name="Yu X."/>
            <person name="Liu D.K."/>
            <person name="Tu X.D."/>
            <person name="Liu B."/>
            <person name="Hao Y."/>
            <person name="Liao X.Y."/>
            <person name="Jiang Y.T."/>
            <person name="Sun W.H."/>
            <person name="Chen J."/>
            <person name="Chen Y.Q."/>
            <person name="Ai Y."/>
            <person name="Zhai J.W."/>
            <person name="Wu S.S."/>
            <person name="Zhou Z."/>
            <person name="Hsiao Y.Y."/>
            <person name="Wu W.L."/>
            <person name="Chen Y.Y."/>
            <person name="Lin Y.F."/>
            <person name="Hsu J.L."/>
            <person name="Li C.Y."/>
            <person name="Wang Z.W."/>
            <person name="Zhao X."/>
            <person name="Zhong W.Y."/>
            <person name="Ma X.K."/>
            <person name="Ma L."/>
            <person name="Huang J."/>
            <person name="Chen G.Z."/>
            <person name="Huang M.Z."/>
            <person name="Huang L."/>
            <person name="Peng D.H."/>
            <person name="Luo Y.B."/>
            <person name="Zou S.Q."/>
            <person name="Chen S.P."/>
            <person name="Lan S."/>
            <person name="Tsai W.C."/>
            <person name="Van de Peer Y."/>
            <person name="Liu Z.J."/>
        </authorList>
    </citation>
    <scope>NUCLEOTIDE SEQUENCE [LARGE SCALE GENOMIC DNA]</scope>
    <source>
        <strain evidence="2">Lor288</strain>
    </source>
</reference>
<dbReference type="Gene3D" id="3.30.70.100">
    <property type="match status" value="1"/>
</dbReference>
<organism evidence="2 3">
    <name type="scientific">Platanthera guangdongensis</name>
    <dbReference type="NCBI Taxonomy" id="2320717"/>
    <lineage>
        <taxon>Eukaryota</taxon>
        <taxon>Viridiplantae</taxon>
        <taxon>Streptophyta</taxon>
        <taxon>Embryophyta</taxon>
        <taxon>Tracheophyta</taxon>
        <taxon>Spermatophyta</taxon>
        <taxon>Magnoliopsida</taxon>
        <taxon>Liliopsida</taxon>
        <taxon>Asparagales</taxon>
        <taxon>Orchidaceae</taxon>
        <taxon>Orchidoideae</taxon>
        <taxon>Orchideae</taxon>
        <taxon>Orchidinae</taxon>
        <taxon>Platanthera</taxon>
    </lineage>
</organism>
<dbReference type="Proteomes" id="UP001412067">
    <property type="component" value="Unassembled WGS sequence"/>
</dbReference>
<dbReference type="EMBL" id="JBBWWR010000011">
    <property type="protein sequence ID" value="KAK8960194.1"/>
    <property type="molecule type" value="Genomic_DNA"/>
</dbReference>
<dbReference type="SUPFAM" id="SSF55008">
    <property type="entry name" value="HMA, heavy metal-associated domain"/>
    <property type="match status" value="1"/>
</dbReference>
<name>A0ABR2M7L9_9ASPA</name>
<evidence type="ECO:0000313" key="3">
    <source>
        <dbReference type="Proteomes" id="UP001412067"/>
    </source>
</evidence>
<proteinExistence type="predicted"/>